<dbReference type="InterPro" id="IPR003010">
    <property type="entry name" value="C-N_Hydrolase"/>
</dbReference>
<reference evidence="3 4" key="1">
    <citation type="journal article" date="2015" name="Microbiome">
        <title>Genomic resolution of linkages in carbon, nitrogen, and sulfur cycling among widespread estuary sediment bacteria.</title>
        <authorList>
            <person name="Baker B.J."/>
            <person name="Lazar C.S."/>
            <person name="Teske A.P."/>
            <person name="Dick G.J."/>
        </authorList>
    </citation>
    <scope>NUCLEOTIDE SEQUENCE [LARGE SCALE GENOMIC DNA]</scope>
    <source>
        <strain evidence="3">SM1_77</strain>
    </source>
</reference>
<dbReference type="EMBL" id="LJVE01000107">
    <property type="protein sequence ID" value="KPL13383.1"/>
    <property type="molecule type" value="Genomic_DNA"/>
</dbReference>
<sequence length="260" mass="29625">MNVGFAQFNPSFGEKEENYETIEALLKNINTNVIVLPELCNTGYAFLDKKELAELAEPIEGETSRFIHNLARKKECAIAYGFAEKAGDIYYNSMSFVASTGIITTYRKSHLFFEEKFLFQPGDTGFNIFEYNDVKFGMLICWDWIYPEAMRTLALKGAQIILHGANLVTPYCPDAMVTRSIENRVFVVTADRTGDEIRDSKNFHFIGKSQIVAPNGEILVRLGEETGAKVVEIDPDLALNKKMNIHNDLFLDRRDNLYYR</sequence>
<evidence type="ECO:0000313" key="3">
    <source>
        <dbReference type="EMBL" id="KPL13383.1"/>
    </source>
</evidence>
<dbReference type="Pfam" id="PF00795">
    <property type="entry name" value="CN_hydrolase"/>
    <property type="match status" value="1"/>
</dbReference>
<dbReference type="InterPro" id="IPR036526">
    <property type="entry name" value="C-N_Hydrolase_sf"/>
</dbReference>
<dbReference type="InterPro" id="IPR050345">
    <property type="entry name" value="Aliph_Amidase/BUP"/>
</dbReference>
<proteinExistence type="predicted"/>
<name>A0A0S8JU53_UNCW3</name>
<comment type="caution">
    <text evidence="3">The sequence shown here is derived from an EMBL/GenBank/DDBJ whole genome shotgun (WGS) entry which is preliminary data.</text>
</comment>
<dbReference type="Proteomes" id="UP000050975">
    <property type="component" value="Unassembled WGS sequence"/>
</dbReference>
<protein>
    <recommendedName>
        <fullName evidence="2">CN hydrolase domain-containing protein</fullName>
    </recommendedName>
</protein>
<gene>
    <name evidence="3" type="ORF">AMJ74_05345</name>
</gene>
<dbReference type="Gene3D" id="3.60.110.10">
    <property type="entry name" value="Carbon-nitrogen hydrolase"/>
    <property type="match status" value="1"/>
</dbReference>
<evidence type="ECO:0000259" key="2">
    <source>
        <dbReference type="PROSITE" id="PS50263"/>
    </source>
</evidence>
<feature type="domain" description="CN hydrolase" evidence="2">
    <location>
        <begin position="1"/>
        <end position="235"/>
    </location>
</feature>
<dbReference type="PANTHER" id="PTHR43674">
    <property type="entry name" value="NITRILASE C965.09-RELATED"/>
    <property type="match status" value="1"/>
</dbReference>
<dbReference type="PANTHER" id="PTHR43674:SF2">
    <property type="entry name" value="BETA-UREIDOPROPIONASE"/>
    <property type="match status" value="1"/>
</dbReference>
<dbReference type="SUPFAM" id="SSF56317">
    <property type="entry name" value="Carbon-nitrogen hydrolase"/>
    <property type="match status" value="1"/>
</dbReference>
<dbReference type="AlphaFoldDB" id="A0A0S8JU53"/>
<organism evidence="3 4">
    <name type="scientific">candidate division WOR_3 bacterium SM1_77</name>
    <dbReference type="NCBI Taxonomy" id="1703778"/>
    <lineage>
        <taxon>Bacteria</taxon>
        <taxon>Bacteria division WOR-3</taxon>
    </lineage>
</organism>
<dbReference type="PROSITE" id="PS50263">
    <property type="entry name" value="CN_HYDROLASE"/>
    <property type="match status" value="1"/>
</dbReference>
<dbReference type="GO" id="GO:0016811">
    <property type="term" value="F:hydrolase activity, acting on carbon-nitrogen (but not peptide) bonds, in linear amides"/>
    <property type="evidence" value="ECO:0007669"/>
    <property type="project" value="TreeGrafter"/>
</dbReference>
<accession>A0A0S8JU53</accession>
<keyword evidence="1" id="KW-0378">Hydrolase</keyword>
<evidence type="ECO:0000256" key="1">
    <source>
        <dbReference type="ARBA" id="ARBA00022801"/>
    </source>
</evidence>
<evidence type="ECO:0000313" key="4">
    <source>
        <dbReference type="Proteomes" id="UP000050975"/>
    </source>
</evidence>